<dbReference type="AlphaFoldDB" id="A0A9D4Q4D0"/>
<comment type="caution">
    <text evidence="2">The sequence shown here is derived from an EMBL/GenBank/DDBJ whole genome shotgun (WGS) entry which is preliminary data.</text>
</comment>
<protein>
    <submittedName>
        <fullName evidence="2">Uncharacterized protein</fullName>
    </submittedName>
</protein>
<sequence>MFSDGIVSLTELMGHEYTKVRVISALRTLKKEWPNTTALAVSLGMGGRWYIPAFPDRHIDIPGNYSLGHHCKASSRADSPARDQISSIAECCEDPNYNKTFSFDSVFEAMFAYDKSDHMMFTYDSAASFRLKEGWRGLPRRTDRAQGHNSLPPEPVCRRLQFVAEPLESDAATLRLPTSSRQEGWRGLPRRTDRAQGHNSLPPEPVCRRLQFVAEPLESDAATLRLPTSSRQLCDTKKNVTDLLYNIVADDIQYDDIENICGYGEYSRLHTLNRVAAFLGKNYTSPDQGTTCKLLTA</sequence>
<dbReference type="EMBL" id="JABSTV010001248">
    <property type="protein sequence ID" value="KAH7967745.1"/>
    <property type="molecule type" value="Genomic_DNA"/>
</dbReference>
<proteinExistence type="predicted"/>
<name>A0A9D4Q4D0_RHISA</name>
<keyword evidence="3" id="KW-1185">Reference proteome</keyword>
<evidence type="ECO:0000256" key="1">
    <source>
        <dbReference type="SAM" id="MobiDB-lite"/>
    </source>
</evidence>
<reference evidence="2" key="2">
    <citation type="submission" date="2021-09" db="EMBL/GenBank/DDBJ databases">
        <authorList>
            <person name="Jia N."/>
            <person name="Wang J."/>
            <person name="Shi W."/>
            <person name="Du L."/>
            <person name="Sun Y."/>
            <person name="Zhan W."/>
            <person name="Jiang J."/>
            <person name="Wang Q."/>
            <person name="Zhang B."/>
            <person name="Ji P."/>
            <person name="Sakyi L.B."/>
            <person name="Cui X."/>
            <person name="Yuan T."/>
            <person name="Jiang B."/>
            <person name="Yang W."/>
            <person name="Lam T.T.-Y."/>
            <person name="Chang Q."/>
            <person name="Ding S."/>
            <person name="Wang X."/>
            <person name="Zhu J."/>
            <person name="Ruan X."/>
            <person name="Zhao L."/>
            <person name="Wei J."/>
            <person name="Que T."/>
            <person name="Du C."/>
            <person name="Cheng J."/>
            <person name="Dai P."/>
            <person name="Han X."/>
            <person name="Huang E."/>
            <person name="Gao Y."/>
            <person name="Liu J."/>
            <person name="Shao H."/>
            <person name="Ye R."/>
            <person name="Li L."/>
            <person name="Wei W."/>
            <person name="Wang X."/>
            <person name="Wang C."/>
            <person name="Huo Q."/>
            <person name="Li W."/>
            <person name="Guo W."/>
            <person name="Chen H."/>
            <person name="Chen S."/>
            <person name="Zhou L."/>
            <person name="Zhou L."/>
            <person name="Ni X."/>
            <person name="Tian J."/>
            <person name="Zhou Y."/>
            <person name="Sheng Y."/>
            <person name="Liu T."/>
            <person name="Pan Y."/>
            <person name="Xia L."/>
            <person name="Li J."/>
            <person name="Zhao F."/>
            <person name="Cao W."/>
        </authorList>
    </citation>
    <scope>NUCLEOTIDE SEQUENCE</scope>
    <source>
        <strain evidence="2">Rsan-2018</strain>
        <tissue evidence="2">Larvae</tissue>
    </source>
</reference>
<dbReference type="VEuPathDB" id="VectorBase:RSAN_037175"/>
<dbReference type="Proteomes" id="UP000821837">
    <property type="component" value="Unassembled WGS sequence"/>
</dbReference>
<gene>
    <name evidence="2" type="ORF">HPB52_002151</name>
</gene>
<evidence type="ECO:0000313" key="3">
    <source>
        <dbReference type="Proteomes" id="UP000821837"/>
    </source>
</evidence>
<evidence type="ECO:0000313" key="2">
    <source>
        <dbReference type="EMBL" id="KAH7967745.1"/>
    </source>
</evidence>
<accession>A0A9D4Q4D0</accession>
<feature type="region of interest" description="Disordered" evidence="1">
    <location>
        <begin position="179"/>
        <end position="201"/>
    </location>
</feature>
<organism evidence="2 3">
    <name type="scientific">Rhipicephalus sanguineus</name>
    <name type="common">Brown dog tick</name>
    <name type="synonym">Ixodes sanguineus</name>
    <dbReference type="NCBI Taxonomy" id="34632"/>
    <lineage>
        <taxon>Eukaryota</taxon>
        <taxon>Metazoa</taxon>
        <taxon>Ecdysozoa</taxon>
        <taxon>Arthropoda</taxon>
        <taxon>Chelicerata</taxon>
        <taxon>Arachnida</taxon>
        <taxon>Acari</taxon>
        <taxon>Parasitiformes</taxon>
        <taxon>Ixodida</taxon>
        <taxon>Ixodoidea</taxon>
        <taxon>Ixodidae</taxon>
        <taxon>Rhipicephalinae</taxon>
        <taxon>Rhipicephalus</taxon>
        <taxon>Rhipicephalus</taxon>
    </lineage>
</organism>
<reference evidence="2" key="1">
    <citation type="journal article" date="2020" name="Cell">
        <title>Large-Scale Comparative Analyses of Tick Genomes Elucidate Their Genetic Diversity and Vector Capacities.</title>
        <authorList>
            <consortium name="Tick Genome and Microbiome Consortium (TIGMIC)"/>
            <person name="Jia N."/>
            <person name="Wang J."/>
            <person name="Shi W."/>
            <person name="Du L."/>
            <person name="Sun Y."/>
            <person name="Zhan W."/>
            <person name="Jiang J.F."/>
            <person name="Wang Q."/>
            <person name="Zhang B."/>
            <person name="Ji P."/>
            <person name="Bell-Sakyi L."/>
            <person name="Cui X.M."/>
            <person name="Yuan T.T."/>
            <person name="Jiang B.G."/>
            <person name="Yang W.F."/>
            <person name="Lam T.T."/>
            <person name="Chang Q.C."/>
            <person name="Ding S.J."/>
            <person name="Wang X.J."/>
            <person name="Zhu J.G."/>
            <person name="Ruan X.D."/>
            <person name="Zhao L."/>
            <person name="Wei J.T."/>
            <person name="Ye R.Z."/>
            <person name="Que T.C."/>
            <person name="Du C.H."/>
            <person name="Zhou Y.H."/>
            <person name="Cheng J.X."/>
            <person name="Dai P.F."/>
            <person name="Guo W.B."/>
            <person name="Han X.H."/>
            <person name="Huang E.J."/>
            <person name="Li L.F."/>
            <person name="Wei W."/>
            <person name="Gao Y.C."/>
            <person name="Liu J.Z."/>
            <person name="Shao H.Z."/>
            <person name="Wang X."/>
            <person name="Wang C.C."/>
            <person name="Yang T.C."/>
            <person name="Huo Q.B."/>
            <person name="Li W."/>
            <person name="Chen H.Y."/>
            <person name="Chen S.E."/>
            <person name="Zhou L.G."/>
            <person name="Ni X.B."/>
            <person name="Tian J.H."/>
            <person name="Sheng Y."/>
            <person name="Liu T."/>
            <person name="Pan Y.S."/>
            <person name="Xia L.Y."/>
            <person name="Li J."/>
            <person name="Zhao F."/>
            <person name="Cao W.C."/>
        </authorList>
    </citation>
    <scope>NUCLEOTIDE SEQUENCE</scope>
    <source>
        <strain evidence="2">Rsan-2018</strain>
    </source>
</reference>